<evidence type="ECO:0000313" key="10">
    <source>
        <dbReference type="Proteomes" id="UP001152795"/>
    </source>
</evidence>
<dbReference type="SUPFAM" id="SSF52029">
    <property type="entry name" value="GroEL apical domain-like"/>
    <property type="match status" value="1"/>
</dbReference>
<dbReference type="GO" id="GO:0140662">
    <property type="term" value="F:ATP-dependent protein folding chaperone"/>
    <property type="evidence" value="ECO:0007669"/>
    <property type="project" value="InterPro"/>
</dbReference>
<accession>A0A7D9I0C3</accession>
<dbReference type="FunFam" id="3.30.260.10:FF:000022">
    <property type="entry name" value="T-complex protein 1 subunit eta"/>
    <property type="match status" value="1"/>
</dbReference>
<dbReference type="InterPro" id="IPR027413">
    <property type="entry name" value="GROEL-like_equatorial_sf"/>
</dbReference>
<reference evidence="9" key="1">
    <citation type="submission" date="2020-04" db="EMBL/GenBank/DDBJ databases">
        <authorList>
            <person name="Alioto T."/>
            <person name="Alioto T."/>
            <person name="Gomez Garrido J."/>
        </authorList>
    </citation>
    <scope>NUCLEOTIDE SEQUENCE</scope>
    <source>
        <strain evidence="9">A484AB</strain>
    </source>
</reference>
<dbReference type="AlphaFoldDB" id="A0A7D9I0C3"/>
<dbReference type="Gene3D" id="3.50.7.10">
    <property type="entry name" value="GroEL"/>
    <property type="match status" value="1"/>
</dbReference>
<evidence type="ECO:0000256" key="6">
    <source>
        <dbReference type="ARBA" id="ARBA00023186"/>
    </source>
</evidence>
<dbReference type="FunFam" id="1.10.560.10:FF:000045">
    <property type="entry name" value="T-complex protein 1 subunit eta"/>
    <property type="match status" value="1"/>
</dbReference>
<evidence type="ECO:0000256" key="7">
    <source>
        <dbReference type="ARBA" id="ARBA00049360"/>
    </source>
</evidence>
<dbReference type="InterPro" id="IPR002194">
    <property type="entry name" value="Chaperonin_TCP-1_CS"/>
</dbReference>
<keyword evidence="10" id="KW-1185">Reference proteome</keyword>
<dbReference type="InterPro" id="IPR017998">
    <property type="entry name" value="Chaperone_TCP-1"/>
</dbReference>
<dbReference type="EMBL" id="CACRXK020003197">
    <property type="protein sequence ID" value="CAB3997824.1"/>
    <property type="molecule type" value="Genomic_DNA"/>
</dbReference>
<gene>
    <name evidence="9" type="ORF">PACLA_8A051355</name>
</gene>
<evidence type="ECO:0000256" key="2">
    <source>
        <dbReference type="ARBA" id="ARBA00008020"/>
    </source>
</evidence>
<evidence type="ECO:0000313" key="9">
    <source>
        <dbReference type="EMBL" id="CAB3997824.1"/>
    </source>
</evidence>
<protein>
    <submittedName>
        <fullName evidence="9">T-complex 1 subunit alpha</fullName>
    </submittedName>
</protein>
<evidence type="ECO:0000256" key="4">
    <source>
        <dbReference type="ARBA" id="ARBA00022741"/>
    </source>
</evidence>
<evidence type="ECO:0000256" key="8">
    <source>
        <dbReference type="RuleBase" id="RU004187"/>
    </source>
</evidence>
<comment type="catalytic activity">
    <reaction evidence="7">
        <text>ATP + H2O = ADP + phosphate + H(+)</text>
        <dbReference type="Rhea" id="RHEA:13065"/>
        <dbReference type="ChEBI" id="CHEBI:15377"/>
        <dbReference type="ChEBI" id="CHEBI:15378"/>
        <dbReference type="ChEBI" id="CHEBI:30616"/>
        <dbReference type="ChEBI" id="CHEBI:43474"/>
        <dbReference type="ChEBI" id="CHEBI:456216"/>
    </reaction>
</comment>
<dbReference type="GO" id="GO:0016887">
    <property type="term" value="F:ATP hydrolysis activity"/>
    <property type="evidence" value="ECO:0007669"/>
    <property type="project" value="InterPro"/>
</dbReference>
<dbReference type="SUPFAM" id="SSF54849">
    <property type="entry name" value="GroEL-intermediate domain like"/>
    <property type="match status" value="1"/>
</dbReference>
<comment type="caution">
    <text evidence="9">The sequence shown here is derived from an EMBL/GenBank/DDBJ whole genome shotgun (WGS) entry which is preliminary data.</text>
</comment>
<dbReference type="InterPro" id="IPR002423">
    <property type="entry name" value="Cpn60/GroEL/TCP-1"/>
</dbReference>
<evidence type="ECO:0000256" key="1">
    <source>
        <dbReference type="ARBA" id="ARBA00004496"/>
    </source>
</evidence>
<dbReference type="PROSITE" id="PS00751">
    <property type="entry name" value="TCP1_2"/>
    <property type="match status" value="1"/>
</dbReference>
<dbReference type="PRINTS" id="PR00304">
    <property type="entry name" value="TCOMPLEXTCP1"/>
</dbReference>
<dbReference type="Pfam" id="PF00118">
    <property type="entry name" value="Cpn60_TCP1"/>
    <property type="match status" value="1"/>
</dbReference>
<sequence length="592" mass="64048">MSSAPTAAQLISVGGERTTGAAVRTQNVMAVSAIANIVKSSLGPVGLDKMLVDDVGDVTVTNDGATILKLLEVEHPAAKVLCELADLQDQEVGDGTTSVVILAAELLKNAEDLVKSKIHPTSIISGYRLACKEACKYINEHMTIGVDELGEDCIVNVAKTAMSSKLIGPDSDFFGKMVVDAVMAVKRDIKGDVKYPIKSINVLKAHGGSARESILVGGYALNCTIASQAMPKKVTNAKIACLDFSLQKAKMALGVSVVVEDPDKLEAIRKRLCAHEDTLRNSLTKTLGNVTIKISSKAGIIHCECCDLIANVPHNNGLLTERETEQARLLSVSLGNNIRTIGNLKSKNFFYSDIMRKMCTLITSKVSLWQHIVLKRIGKYSKTTKMPRTLSVCDLTNKSPFKRRPKARSAASIILRGANDFMLDEMERSLHDALCVVKRVLDSKKVVPGGGAVEAALSIYLENFATSLGSREQLAIAEFANSLLVIPKILAVNAAKDSTELVAKLRAYHNTSQTNKDKVNFKWMGLDLVEGIVRDSKKAGVLEPVVCKVKCLKFATEAAITILRIDDMIKLDKKQEESSGRSYQDAVRGGHL</sequence>
<dbReference type="Gene3D" id="3.30.260.10">
    <property type="entry name" value="TCP-1-like chaperonin intermediate domain"/>
    <property type="match status" value="1"/>
</dbReference>
<dbReference type="GO" id="GO:0005524">
    <property type="term" value="F:ATP binding"/>
    <property type="evidence" value="ECO:0007669"/>
    <property type="project" value="UniProtKB-KW"/>
</dbReference>
<organism evidence="9 10">
    <name type="scientific">Paramuricea clavata</name>
    <name type="common">Red gorgonian</name>
    <name type="synonym">Violescent sea-whip</name>
    <dbReference type="NCBI Taxonomy" id="317549"/>
    <lineage>
        <taxon>Eukaryota</taxon>
        <taxon>Metazoa</taxon>
        <taxon>Cnidaria</taxon>
        <taxon>Anthozoa</taxon>
        <taxon>Octocorallia</taxon>
        <taxon>Malacalcyonacea</taxon>
        <taxon>Plexauridae</taxon>
        <taxon>Paramuricea</taxon>
    </lineage>
</organism>
<dbReference type="Gene3D" id="1.10.560.10">
    <property type="entry name" value="GroEL-like equatorial domain"/>
    <property type="match status" value="1"/>
</dbReference>
<evidence type="ECO:0000256" key="5">
    <source>
        <dbReference type="ARBA" id="ARBA00022840"/>
    </source>
</evidence>
<keyword evidence="3" id="KW-0963">Cytoplasm</keyword>
<dbReference type="PANTHER" id="PTHR11353">
    <property type="entry name" value="CHAPERONIN"/>
    <property type="match status" value="1"/>
</dbReference>
<keyword evidence="5 8" id="KW-0067">ATP-binding</keyword>
<proteinExistence type="inferred from homology"/>
<dbReference type="PROSITE" id="PS00995">
    <property type="entry name" value="TCP1_3"/>
    <property type="match status" value="1"/>
</dbReference>
<dbReference type="OrthoDB" id="496at2759"/>
<dbReference type="GO" id="GO:0005737">
    <property type="term" value="C:cytoplasm"/>
    <property type="evidence" value="ECO:0007669"/>
    <property type="project" value="UniProtKB-SubCell"/>
</dbReference>
<dbReference type="InterPro" id="IPR027410">
    <property type="entry name" value="TCP-1-like_intermed_sf"/>
</dbReference>
<name>A0A7D9I0C3_PARCT</name>
<dbReference type="GO" id="GO:0051082">
    <property type="term" value="F:unfolded protein binding"/>
    <property type="evidence" value="ECO:0007669"/>
    <property type="project" value="InterPro"/>
</dbReference>
<evidence type="ECO:0000256" key="3">
    <source>
        <dbReference type="ARBA" id="ARBA00022490"/>
    </source>
</evidence>
<dbReference type="Proteomes" id="UP001152795">
    <property type="component" value="Unassembled WGS sequence"/>
</dbReference>
<keyword evidence="6 8" id="KW-0143">Chaperone</keyword>
<dbReference type="PROSITE" id="PS00750">
    <property type="entry name" value="TCP1_1"/>
    <property type="match status" value="1"/>
</dbReference>
<keyword evidence="4 8" id="KW-0547">Nucleotide-binding</keyword>
<dbReference type="SUPFAM" id="SSF48592">
    <property type="entry name" value="GroEL equatorial domain-like"/>
    <property type="match status" value="1"/>
</dbReference>
<comment type="similarity">
    <text evidence="2 8">Belongs to the TCP-1 chaperonin family.</text>
</comment>
<dbReference type="InterPro" id="IPR027409">
    <property type="entry name" value="GroEL-like_apical_dom_sf"/>
</dbReference>
<comment type="subcellular location">
    <subcellularLocation>
        <location evidence="1">Cytoplasm</location>
    </subcellularLocation>
</comment>